<feature type="repeat" description="PPR" evidence="5">
    <location>
        <begin position="478"/>
        <end position="512"/>
    </location>
</feature>
<comment type="function">
    <text evidence="3">Regulates mitochondrial small subunit maturation by controlling 15S rRNA 5'-end processing. Localizes to the 5' precursor of the 15S rRNA in a position that is subsequently occupied by mS47 in the mature yeast mtSSU. Uses structure and sequence-specific RNA recognition, binding to a single-stranded region of the precursor and specifically recognizing bases -6 to -1. The exchange of Ccm1 for mS47 is coupled to the irreversible removal of precursor rRNA that is accompanied by conformational changes of the mitoribosomal proteins uS5m and mS26. These conformational changes signal completion of 5'-end rRNA processing through protection of the mature 5'-end of the 15S rRNA and stabilization of mS47. The removal of the 5' precursor together with the dissociation of Ccm1 may be catalyzed by the 5'-3' exoribonuclease Pet127. Involved in the specific removal of group I introns in mitochondrial encoded transcripts.</text>
</comment>
<dbReference type="PANTHER" id="PTHR47936">
    <property type="entry name" value="PPR_LONG DOMAIN-CONTAINING PROTEIN"/>
    <property type="match status" value="1"/>
</dbReference>
<dbReference type="Pfam" id="PF13041">
    <property type="entry name" value="PPR_2"/>
    <property type="match status" value="1"/>
</dbReference>
<evidence type="ECO:0000259" key="7">
    <source>
        <dbReference type="Pfam" id="PF23276"/>
    </source>
</evidence>
<keyword evidence="2" id="KW-0677">Repeat</keyword>
<dbReference type="OrthoDB" id="747253at2759"/>
<sequence length="574" mass="65140">MMTRPVVYDGLWRCLCPSFQPARSLRRLVQCQVTNNLSNKPPRPLRTTRSYTVTPDANSQSPVFRSGSQGPARLQNKDKLSLVHLPTTELYARLRIDAAGGRSQEVMNIVKILIKDRREKPNILLYSAILHSFVSPEDGTAGKIRRILEEMQEEGIELDATACHNILEALAVHPDYLLRAEILEFMKERWFILNDRGHNMVVAGLLRDRNFEQALEKIDSMLQQRIRVAPWLLDQAIYLLLDYDEVEEAYQLLLLRQNLGDSSISYTLWTHVLDTASRLHHVEAVNRVWDFQVVPSYLKPATGTCLNVLNIAARTGNIKLATDVFRLLVERNTTFDSLHYELLLEAHLRAKSLDAALSVILIMQESGVGVDEASLHSLYTYLNQESSRPLEVFDMLQNLENTGRKVPTAAVNVCLQASVQFGRLEEAIEIYKALHTVSRAGPNTTTFNILFQGCHKAARKELAMFLASEMIELDLKPDALTYDRLVHVCCQANDVKDAFLYYEEMRGEGHVPRRSMFEILIAAGIEKGDARTPRLLDDMKKAGFMPRKELMQAVEDRFIHPVEVSEAVQAAEDT</sequence>
<dbReference type="Proteomes" id="UP000800093">
    <property type="component" value="Unassembled WGS sequence"/>
</dbReference>
<feature type="repeat" description="PPR" evidence="5">
    <location>
        <begin position="443"/>
        <end position="477"/>
    </location>
</feature>
<evidence type="ECO:0000256" key="3">
    <source>
        <dbReference type="ARBA" id="ARBA00044493"/>
    </source>
</evidence>
<evidence type="ECO:0000313" key="9">
    <source>
        <dbReference type="Proteomes" id="UP000800093"/>
    </source>
</evidence>
<evidence type="ECO:0000256" key="1">
    <source>
        <dbReference type="ARBA" id="ARBA00006192"/>
    </source>
</evidence>
<accession>A0A9P4K5X8</accession>
<reference evidence="9" key="1">
    <citation type="journal article" date="2020" name="Stud. Mycol.">
        <title>101 Dothideomycetes genomes: A test case for predicting lifestyles and emergence of pathogens.</title>
        <authorList>
            <person name="Haridas S."/>
            <person name="Albert R."/>
            <person name="Binder M."/>
            <person name="Bloem J."/>
            <person name="LaButti K."/>
            <person name="Salamov A."/>
            <person name="Andreopoulos B."/>
            <person name="Baker S."/>
            <person name="Barry K."/>
            <person name="Bills G."/>
            <person name="Bluhm B."/>
            <person name="Cannon C."/>
            <person name="Castanera R."/>
            <person name="Culley D."/>
            <person name="Daum C."/>
            <person name="Ezra D."/>
            <person name="Gonzalez J."/>
            <person name="Henrissat B."/>
            <person name="Kuo A."/>
            <person name="Liang C."/>
            <person name="Lipzen A."/>
            <person name="Lutzoni F."/>
            <person name="Magnuson J."/>
            <person name="Mondo S."/>
            <person name="Nolan M."/>
            <person name="Ohm R."/>
            <person name="Pangilinan J."/>
            <person name="Park H.-J."/>
            <person name="Ramirez L."/>
            <person name="Alfaro M."/>
            <person name="Sun H."/>
            <person name="Tritt A."/>
            <person name="Yoshinaga Y."/>
            <person name="Zwiers L.-H."/>
            <person name="Turgeon B."/>
            <person name="Goodwin S."/>
            <person name="Spatafora J."/>
            <person name="Crous P."/>
            <person name="Grigoriev I."/>
        </authorList>
    </citation>
    <scope>NUCLEOTIDE SEQUENCE [LARGE SCALE GENOMIC DNA]</scope>
    <source>
        <strain evidence="9">CBS 304.66</strain>
    </source>
</reference>
<organism evidence="8 9">
    <name type="scientific">Lojkania enalia</name>
    <dbReference type="NCBI Taxonomy" id="147567"/>
    <lineage>
        <taxon>Eukaryota</taxon>
        <taxon>Fungi</taxon>
        <taxon>Dikarya</taxon>
        <taxon>Ascomycota</taxon>
        <taxon>Pezizomycotina</taxon>
        <taxon>Dothideomycetes</taxon>
        <taxon>Pleosporomycetidae</taxon>
        <taxon>Pleosporales</taxon>
        <taxon>Pleosporales incertae sedis</taxon>
        <taxon>Lojkania</taxon>
    </lineage>
</organism>
<dbReference type="PANTHER" id="PTHR47936:SF1">
    <property type="entry name" value="PENTATRICOPEPTIDE REPEAT-CONTAINING PROTEIN GUN1, CHLOROPLASTIC"/>
    <property type="match status" value="1"/>
</dbReference>
<feature type="compositionally biased region" description="Polar residues" evidence="6">
    <location>
        <begin position="47"/>
        <end position="69"/>
    </location>
</feature>
<comment type="subunit">
    <text evidence="4">Binds to mitochondrial small subunit 15S rRNA.</text>
</comment>
<dbReference type="Pfam" id="PF13812">
    <property type="entry name" value="PPR_3"/>
    <property type="match status" value="1"/>
</dbReference>
<proteinExistence type="inferred from homology"/>
<dbReference type="InterPro" id="IPR057027">
    <property type="entry name" value="TPR_mt"/>
</dbReference>
<comment type="caution">
    <text evidence="8">The sequence shown here is derived from an EMBL/GenBank/DDBJ whole genome shotgun (WGS) entry which is preliminary data.</text>
</comment>
<keyword evidence="9" id="KW-1185">Reference proteome</keyword>
<evidence type="ECO:0000313" key="8">
    <source>
        <dbReference type="EMBL" id="KAF2262145.1"/>
    </source>
</evidence>
<name>A0A9P4K5X8_9PLEO</name>
<comment type="similarity">
    <text evidence="1">Belongs to the CCM1 family.</text>
</comment>
<dbReference type="InterPro" id="IPR002885">
    <property type="entry name" value="PPR_rpt"/>
</dbReference>
<dbReference type="InterPro" id="IPR011990">
    <property type="entry name" value="TPR-like_helical_dom_sf"/>
</dbReference>
<feature type="domain" description="Pentatricopeptide repeat-containing protein-mitochondrial" evidence="7">
    <location>
        <begin position="303"/>
        <end position="433"/>
    </location>
</feature>
<gene>
    <name evidence="8" type="ORF">CC78DRAFT_520588</name>
</gene>
<feature type="region of interest" description="Disordered" evidence="6">
    <location>
        <begin position="38"/>
        <end position="73"/>
    </location>
</feature>
<dbReference type="Gene3D" id="1.25.40.10">
    <property type="entry name" value="Tetratricopeptide repeat domain"/>
    <property type="match status" value="3"/>
</dbReference>
<protein>
    <recommendedName>
        <fullName evidence="7">Pentatricopeptide repeat-containing protein-mitochondrial domain-containing protein</fullName>
    </recommendedName>
</protein>
<evidence type="ECO:0000256" key="6">
    <source>
        <dbReference type="SAM" id="MobiDB-lite"/>
    </source>
</evidence>
<evidence type="ECO:0000256" key="2">
    <source>
        <dbReference type="ARBA" id="ARBA00022737"/>
    </source>
</evidence>
<evidence type="ECO:0000256" key="5">
    <source>
        <dbReference type="PROSITE-ProRule" id="PRU00708"/>
    </source>
</evidence>
<dbReference type="NCBIfam" id="TIGR00756">
    <property type="entry name" value="PPR"/>
    <property type="match status" value="1"/>
</dbReference>
<dbReference type="PROSITE" id="PS51375">
    <property type="entry name" value="PPR"/>
    <property type="match status" value="2"/>
</dbReference>
<dbReference type="EMBL" id="ML986644">
    <property type="protein sequence ID" value="KAF2262145.1"/>
    <property type="molecule type" value="Genomic_DNA"/>
</dbReference>
<evidence type="ECO:0000256" key="4">
    <source>
        <dbReference type="ARBA" id="ARBA00044511"/>
    </source>
</evidence>
<dbReference type="Pfam" id="PF23276">
    <property type="entry name" value="TPR_24"/>
    <property type="match status" value="1"/>
</dbReference>
<dbReference type="AlphaFoldDB" id="A0A9P4K5X8"/>